<keyword evidence="2" id="KW-0808">Transferase</keyword>
<reference evidence="3" key="1">
    <citation type="submission" date="2012-03" db="EMBL/GenBank/DDBJ databases">
        <title>Complete sequence of chromosome of Deinococcus peraridilitoris DSM 19664.</title>
        <authorList>
            <person name="Lucas S."/>
            <person name="Copeland A."/>
            <person name="Lapidus A."/>
            <person name="Glavina del Rio T."/>
            <person name="Dalin E."/>
            <person name="Tice H."/>
            <person name="Bruce D."/>
            <person name="Goodwin L."/>
            <person name="Pitluck S."/>
            <person name="Peters L."/>
            <person name="Mikhailova N."/>
            <person name="Lu M."/>
            <person name="Kyrpides N."/>
            <person name="Mavromatis K."/>
            <person name="Ivanova N."/>
            <person name="Brettin T."/>
            <person name="Detter J.C."/>
            <person name="Han C."/>
            <person name="Larimer F."/>
            <person name="Land M."/>
            <person name="Hauser L."/>
            <person name="Markowitz V."/>
            <person name="Cheng J.-F."/>
            <person name="Hugenholtz P."/>
            <person name="Woyke T."/>
            <person name="Wu D."/>
            <person name="Pukall R."/>
            <person name="Steenblock K."/>
            <person name="Brambilla E."/>
            <person name="Klenk H.-P."/>
            <person name="Eisen J.A."/>
        </authorList>
    </citation>
    <scope>NUCLEOTIDE SEQUENCE [LARGE SCALE GENOMIC DNA]</scope>
    <source>
        <strain evidence="3">DSM 19664 / LMG 22246 / CIP 109416 / KR-200</strain>
    </source>
</reference>
<dbReference type="PANTHER" id="PTHR43646">
    <property type="entry name" value="GLYCOSYLTRANSFERASE"/>
    <property type="match status" value="1"/>
</dbReference>
<accession>L0A2E1</accession>
<dbReference type="GO" id="GO:0016740">
    <property type="term" value="F:transferase activity"/>
    <property type="evidence" value="ECO:0007669"/>
    <property type="project" value="UniProtKB-KW"/>
</dbReference>
<name>L0A2E1_DEIPD</name>
<dbReference type="SUPFAM" id="SSF53448">
    <property type="entry name" value="Nucleotide-diphospho-sugar transferases"/>
    <property type="match status" value="1"/>
</dbReference>
<dbReference type="EMBL" id="CP003382">
    <property type="protein sequence ID" value="AFZ68068.1"/>
    <property type="molecule type" value="Genomic_DNA"/>
</dbReference>
<dbReference type="InterPro" id="IPR029044">
    <property type="entry name" value="Nucleotide-diphossugar_trans"/>
</dbReference>
<dbReference type="KEGG" id="dpd:Deipe_2603"/>
<dbReference type="InterPro" id="IPR001173">
    <property type="entry name" value="Glyco_trans_2-like"/>
</dbReference>
<gene>
    <name evidence="2" type="ordered locus">Deipe_2603</name>
</gene>
<sequence>MENLSHLSLSPLLERALRGFFHYKLLTLALNLLTFEVLRPARPAAWPRVSLLVPARNEAHNLRRTLPTLLAQGAHEVIVLDDHSSDETPLLAARLGARVLSGAPLPPGWLGKTWACQQLSEAATGDVLIFTDADVLWQPGALDAVVEALLRSRADLLTVWPRQETRSAGERLIVPLNDDVLLSLLPAPLIRLPFASAAAGNGQLMAFWRAPYERLGGHALVRGEVLEDVTLAVKLKTRGGRLAIALGGDLVSVRMYRGYAEAVQGFAKGLPKAHGSSRALLALSWGWHLLAYSWPWLSGRHEFMLYALIERLLVNLKSGRRAPADLLEVLATPLLPLATLPIYLRALKGSYSWKGRTYHRPGHKAHDARSRP</sequence>
<evidence type="ECO:0000313" key="3">
    <source>
        <dbReference type="Proteomes" id="UP000010467"/>
    </source>
</evidence>
<evidence type="ECO:0000313" key="2">
    <source>
        <dbReference type="EMBL" id="AFZ68068.1"/>
    </source>
</evidence>
<evidence type="ECO:0000259" key="1">
    <source>
        <dbReference type="Pfam" id="PF00535"/>
    </source>
</evidence>
<dbReference type="AlphaFoldDB" id="L0A2E1"/>
<dbReference type="Proteomes" id="UP000010467">
    <property type="component" value="Chromosome"/>
</dbReference>
<dbReference type="PATRIC" id="fig|937777.3.peg.2611"/>
<feature type="domain" description="Glycosyltransferase 2-like" evidence="1">
    <location>
        <begin position="50"/>
        <end position="162"/>
    </location>
</feature>
<dbReference type="Gene3D" id="3.90.550.10">
    <property type="entry name" value="Spore Coat Polysaccharide Biosynthesis Protein SpsA, Chain A"/>
    <property type="match status" value="1"/>
</dbReference>
<organism evidence="2 3">
    <name type="scientific">Deinococcus peraridilitoris (strain DSM 19664 / LMG 22246 / CIP 109416 / KR-200)</name>
    <dbReference type="NCBI Taxonomy" id="937777"/>
    <lineage>
        <taxon>Bacteria</taxon>
        <taxon>Thermotogati</taxon>
        <taxon>Deinococcota</taxon>
        <taxon>Deinococci</taxon>
        <taxon>Deinococcales</taxon>
        <taxon>Deinococcaceae</taxon>
        <taxon>Deinococcus</taxon>
    </lineage>
</organism>
<dbReference type="eggNOG" id="COG1215">
    <property type="taxonomic scope" value="Bacteria"/>
</dbReference>
<proteinExistence type="predicted"/>
<keyword evidence="3" id="KW-1185">Reference proteome</keyword>
<dbReference type="RefSeq" id="WP_015236370.1">
    <property type="nucleotide sequence ID" value="NC_019793.1"/>
</dbReference>
<dbReference type="STRING" id="937777.Deipe_2603"/>
<dbReference type="CDD" id="cd00761">
    <property type="entry name" value="Glyco_tranf_GTA_type"/>
    <property type="match status" value="1"/>
</dbReference>
<dbReference type="HOGENOM" id="CLU_038143_0_0_0"/>
<dbReference type="Pfam" id="PF00535">
    <property type="entry name" value="Glycos_transf_2"/>
    <property type="match status" value="1"/>
</dbReference>
<protein>
    <submittedName>
        <fullName evidence="2">Glycosyl transferase</fullName>
    </submittedName>
</protein>
<dbReference type="PANTHER" id="PTHR43646:SF3">
    <property type="entry name" value="SLR1566 PROTEIN"/>
    <property type="match status" value="1"/>
</dbReference>